<dbReference type="AlphaFoldDB" id="A0AAJ6QSV9"/>
<keyword evidence="2" id="KW-1185">Reference proteome</keyword>
<dbReference type="InterPro" id="IPR051044">
    <property type="entry name" value="MAG_DAG_Lipase"/>
</dbReference>
<reference evidence="3" key="1">
    <citation type="submission" date="2025-08" db="UniProtKB">
        <authorList>
            <consortium name="RefSeq"/>
        </authorList>
    </citation>
    <scope>IDENTIFICATION</scope>
</reference>
<name>A0AAJ6QSV9_9ACAR</name>
<dbReference type="GeneID" id="100898120"/>
<gene>
    <name evidence="3" type="primary">LOC100898120</name>
</gene>
<dbReference type="KEGG" id="goe:100898120"/>
<evidence type="ECO:0000313" key="2">
    <source>
        <dbReference type="Proteomes" id="UP000694867"/>
    </source>
</evidence>
<sequence length="311" mass="35122">MGNKVSPSPDDLPPVEDSYELLCKDGKRKIWCKQWKPNNIEKARCAIYICHGLGEHCMVYDFIAKIWAQKYDALVMANDHMGHGRSEGQPRAYTDSLSTFVSDVHMHIEEAYQKLQKTPEELPLFIFGHSMGGAISLLLARENPKRITGGLMLMGPLIEYSTYNLANLIKYHLTKTIGSILPANMPASPLLYTDCVSEPEQAAEFNKDPLRYHGWIRFGIVRAMFKAVEEIRDMADKFDVPIFLGHGTADKLCCPTAAQIFIDKAASKVKTLKIYQGGAHCLFHEFKSGIRNDLIRDLDEWLHDRMKATGS</sequence>
<protein>
    <submittedName>
        <fullName evidence="3">Monoglyceride lipase</fullName>
    </submittedName>
</protein>
<dbReference type="PANTHER" id="PTHR11614">
    <property type="entry name" value="PHOSPHOLIPASE-RELATED"/>
    <property type="match status" value="1"/>
</dbReference>
<dbReference type="SUPFAM" id="SSF53474">
    <property type="entry name" value="alpha/beta-Hydrolases"/>
    <property type="match status" value="1"/>
</dbReference>
<accession>A0AAJ6QSV9</accession>
<dbReference type="InterPro" id="IPR000073">
    <property type="entry name" value="AB_hydrolase_1"/>
</dbReference>
<evidence type="ECO:0000313" key="3">
    <source>
        <dbReference type="RefSeq" id="XP_003742665.1"/>
    </source>
</evidence>
<feature type="domain" description="Serine aminopeptidase S33" evidence="1">
    <location>
        <begin position="42"/>
        <end position="285"/>
    </location>
</feature>
<proteinExistence type="predicted"/>
<evidence type="ECO:0000259" key="1">
    <source>
        <dbReference type="Pfam" id="PF12146"/>
    </source>
</evidence>
<dbReference type="PRINTS" id="PR00111">
    <property type="entry name" value="ABHYDROLASE"/>
</dbReference>
<dbReference type="InterPro" id="IPR022742">
    <property type="entry name" value="Hydrolase_4"/>
</dbReference>
<organism evidence="2 3">
    <name type="scientific">Galendromus occidentalis</name>
    <name type="common">western predatory mite</name>
    <dbReference type="NCBI Taxonomy" id="34638"/>
    <lineage>
        <taxon>Eukaryota</taxon>
        <taxon>Metazoa</taxon>
        <taxon>Ecdysozoa</taxon>
        <taxon>Arthropoda</taxon>
        <taxon>Chelicerata</taxon>
        <taxon>Arachnida</taxon>
        <taxon>Acari</taxon>
        <taxon>Parasitiformes</taxon>
        <taxon>Mesostigmata</taxon>
        <taxon>Gamasina</taxon>
        <taxon>Phytoseioidea</taxon>
        <taxon>Phytoseiidae</taxon>
        <taxon>Typhlodrominae</taxon>
        <taxon>Galendromus</taxon>
    </lineage>
</organism>
<dbReference type="Gene3D" id="3.40.50.1820">
    <property type="entry name" value="alpha/beta hydrolase"/>
    <property type="match status" value="1"/>
</dbReference>
<dbReference type="InterPro" id="IPR029058">
    <property type="entry name" value="AB_hydrolase_fold"/>
</dbReference>
<dbReference type="RefSeq" id="XP_003742665.1">
    <property type="nucleotide sequence ID" value="XM_003742617.1"/>
</dbReference>
<dbReference type="Proteomes" id="UP000694867">
    <property type="component" value="Unplaced"/>
</dbReference>
<dbReference type="Pfam" id="PF12146">
    <property type="entry name" value="Hydrolase_4"/>
    <property type="match status" value="1"/>
</dbReference>